<evidence type="ECO:0000259" key="9">
    <source>
        <dbReference type="PROSITE" id="PS51012"/>
    </source>
</evidence>
<evidence type="ECO:0000256" key="4">
    <source>
        <dbReference type="ARBA" id="ARBA00022475"/>
    </source>
</evidence>
<organism evidence="10 11">
    <name type="scientific">Clostridium fallax</name>
    <dbReference type="NCBI Taxonomy" id="1533"/>
    <lineage>
        <taxon>Bacteria</taxon>
        <taxon>Bacillati</taxon>
        <taxon>Bacillota</taxon>
        <taxon>Clostridia</taxon>
        <taxon>Eubacteriales</taxon>
        <taxon>Clostridiaceae</taxon>
        <taxon>Clostridium</taxon>
    </lineage>
</organism>
<evidence type="ECO:0000256" key="3">
    <source>
        <dbReference type="ARBA" id="ARBA00022448"/>
    </source>
</evidence>
<evidence type="ECO:0000256" key="6">
    <source>
        <dbReference type="ARBA" id="ARBA00022989"/>
    </source>
</evidence>
<dbReference type="OrthoDB" id="266913at2"/>
<reference evidence="10 11" key="1">
    <citation type="submission" date="2016-11" db="EMBL/GenBank/DDBJ databases">
        <authorList>
            <person name="Jaros S."/>
            <person name="Januszkiewicz K."/>
            <person name="Wedrychowicz H."/>
        </authorList>
    </citation>
    <scope>NUCLEOTIDE SEQUENCE [LARGE SCALE GENOMIC DNA]</scope>
    <source>
        <strain evidence="10 11">DSM 2631</strain>
    </source>
</reference>
<dbReference type="GO" id="GO:0043190">
    <property type="term" value="C:ATP-binding cassette (ABC) transporter complex"/>
    <property type="evidence" value="ECO:0007669"/>
    <property type="project" value="InterPro"/>
</dbReference>
<dbReference type="PROSITE" id="PS51012">
    <property type="entry name" value="ABC_TM2"/>
    <property type="match status" value="1"/>
</dbReference>
<dbReference type="PRINTS" id="PR00164">
    <property type="entry name" value="ABC2TRNSPORT"/>
</dbReference>
<evidence type="ECO:0000313" key="10">
    <source>
        <dbReference type="EMBL" id="SHF01129.1"/>
    </source>
</evidence>
<dbReference type="GO" id="GO:0140359">
    <property type="term" value="F:ABC-type transporter activity"/>
    <property type="evidence" value="ECO:0007669"/>
    <property type="project" value="InterPro"/>
</dbReference>
<evidence type="ECO:0000256" key="5">
    <source>
        <dbReference type="ARBA" id="ARBA00022692"/>
    </source>
</evidence>
<evidence type="ECO:0000256" key="8">
    <source>
        <dbReference type="RuleBase" id="RU361157"/>
    </source>
</evidence>
<evidence type="ECO:0000256" key="7">
    <source>
        <dbReference type="ARBA" id="ARBA00023136"/>
    </source>
</evidence>
<gene>
    <name evidence="10" type="ORF">SAMN05443638_12421</name>
</gene>
<evidence type="ECO:0000256" key="2">
    <source>
        <dbReference type="ARBA" id="ARBA00007783"/>
    </source>
</evidence>
<keyword evidence="3 8" id="KW-0813">Transport</keyword>
<name>A0A1M4Y627_9CLOT</name>
<dbReference type="InterPro" id="IPR047817">
    <property type="entry name" value="ABC2_TM_bact-type"/>
</dbReference>
<dbReference type="Proteomes" id="UP000184035">
    <property type="component" value="Unassembled WGS sequence"/>
</dbReference>
<dbReference type="RefSeq" id="WP_072897071.1">
    <property type="nucleotide sequence ID" value="NZ_FQVM01000024.1"/>
</dbReference>
<dbReference type="EMBL" id="FQVM01000024">
    <property type="protein sequence ID" value="SHF01129.1"/>
    <property type="molecule type" value="Genomic_DNA"/>
</dbReference>
<sequence>MSEIISVMKNVIKLTLRKKSSILVFMLLPIMSIFISKALNTSQKPVINIGVCDEDESKLSKDLVQYLTKKESFKIFYVDKNSIDENILNEKLNSVIILNKGFEEEIISGNLSKVDMVSIKGAESTIWQENYLNYYISDLLDISKGSNGDKDLFFKVYDDFKNKKISIKNEKIDDITESLDVSKQSIGLLLVFMLTGATISAGTIARDKANRVFKRLSASPLNMWKYIIGNALANYFFNILQIIVILVAFKILKLNPHISMGYMFITLGIFSLVSVALGIFIASVSSSSAQVSQLSNAIIVPTCMLSGCFWPIEFMPKVMQKIALILPQTWTLKIITSLQDGVNFINLIPYIIIILFIAIILFLLAVINLRKNEEQKSYI</sequence>
<feature type="transmembrane region" description="Helical" evidence="8">
    <location>
        <begin position="294"/>
        <end position="312"/>
    </location>
</feature>
<keyword evidence="6 8" id="KW-1133">Transmembrane helix</keyword>
<accession>A0A1M4Y627</accession>
<feature type="transmembrane region" description="Helical" evidence="8">
    <location>
        <begin position="347"/>
        <end position="369"/>
    </location>
</feature>
<dbReference type="PANTHER" id="PTHR30294">
    <property type="entry name" value="MEMBRANE COMPONENT OF ABC TRANSPORTER YHHJ-RELATED"/>
    <property type="match status" value="1"/>
</dbReference>
<feature type="transmembrane region" description="Helical" evidence="8">
    <location>
        <begin position="226"/>
        <end position="249"/>
    </location>
</feature>
<evidence type="ECO:0000256" key="1">
    <source>
        <dbReference type="ARBA" id="ARBA00004651"/>
    </source>
</evidence>
<dbReference type="STRING" id="1533.SAMN05443638_12421"/>
<feature type="transmembrane region" description="Helical" evidence="8">
    <location>
        <begin position="186"/>
        <end position="205"/>
    </location>
</feature>
<keyword evidence="4 8" id="KW-1003">Cell membrane</keyword>
<dbReference type="InterPro" id="IPR000412">
    <property type="entry name" value="ABC_2_transport"/>
</dbReference>
<dbReference type="AlphaFoldDB" id="A0A1M4Y627"/>
<keyword evidence="5 8" id="KW-0812">Transmembrane</keyword>
<comment type="similarity">
    <text evidence="2 8">Belongs to the ABC-2 integral membrane protein family.</text>
</comment>
<dbReference type="PANTHER" id="PTHR30294:SF45">
    <property type="entry name" value="LINEARMYCIN RESISTANCE PERMEASE PROTEIN LNRN"/>
    <property type="match status" value="1"/>
</dbReference>
<keyword evidence="7 8" id="KW-0472">Membrane</keyword>
<comment type="subcellular location">
    <subcellularLocation>
        <location evidence="1 8">Cell membrane</location>
        <topology evidence="1 8">Multi-pass membrane protein</topology>
    </subcellularLocation>
</comment>
<dbReference type="InterPro" id="IPR013525">
    <property type="entry name" value="ABC2_TM"/>
</dbReference>
<proteinExistence type="inferred from homology"/>
<keyword evidence="11" id="KW-1185">Reference proteome</keyword>
<protein>
    <recommendedName>
        <fullName evidence="8">Transport permease protein</fullName>
    </recommendedName>
</protein>
<feature type="transmembrane region" description="Helical" evidence="8">
    <location>
        <begin position="21"/>
        <end position="39"/>
    </location>
</feature>
<dbReference type="InterPro" id="IPR051449">
    <property type="entry name" value="ABC-2_transporter_component"/>
</dbReference>
<feature type="transmembrane region" description="Helical" evidence="8">
    <location>
        <begin position="261"/>
        <end position="282"/>
    </location>
</feature>
<dbReference type="Pfam" id="PF12698">
    <property type="entry name" value="ABC2_membrane_3"/>
    <property type="match status" value="1"/>
</dbReference>
<dbReference type="Gene3D" id="3.40.1710.10">
    <property type="entry name" value="abc type-2 transporter like domain"/>
    <property type="match status" value="1"/>
</dbReference>
<evidence type="ECO:0000313" key="11">
    <source>
        <dbReference type="Proteomes" id="UP000184035"/>
    </source>
</evidence>
<feature type="domain" description="ABC transmembrane type-2" evidence="9">
    <location>
        <begin position="150"/>
        <end position="372"/>
    </location>
</feature>